<dbReference type="STRING" id="42251.A0A2T6ZA20"/>
<feature type="region of interest" description="Disordered" evidence="1">
    <location>
        <begin position="15"/>
        <end position="45"/>
    </location>
</feature>
<organism evidence="3 4">
    <name type="scientific">Tuber borchii</name>
    <name type="common">White truffle</name>
    <dbReference type="NCBI Taxonomy" id="42251"/>
    <lineage>
        <taxon>Eukaryota</taxon>
        <taxon>Fungi</taxon>
        <taxon>Dikarya</taxon>
        <taxon>Ascomycota</taxon>
        <taxon>Pezizomycotina</taxon>
        <taxon>Pezizomycetes</taxon>
        <taxon>Pezizales</taxon>
        <taxon>Tuberaceae</taxon>
        <taxon>Tuber</taxon>
    </lineage>
</organism>
<dbReference type="PANTHER" id="PTHR37015">
    <property type="entry name" value="REVERSE TRANSCRIPTASE DOMAIN-CONTAINING PROTEIN"/>
    <property type="match status" value="1"/>
</dbReference>
<dbReference type="OrthoDB" id="74545at2759"/>
<accession>A0A2T6ZA20</accession>
<dbReference type="AlphaFoldDB" id="A0A2T6ZA20"/>
<reference evidence="3 4" key="1">
    <citation type="submission" date="2017-04" db="EMBL/GenBank/DDBJ databases">
        <title>Draft genome sequence of Tuber borchii Vittad., a whitish edible truffle.</title>
        <authorList>
            <consortium name="DOE Joint Genome Institute"/>
            <person name="Murat C."/>
            <person name="Kuo A."/>
            <person name="Barry K.W."/>
            <person name="Clum A."/>
            <person name="Dockter R.B."/>
            <person name="Fauchery L."/>
            <person name="Iotti M."/>
            <person name="Kohler A."/>
            <person name="Labutti K."/>
            <person name="Lindquist E.A."/>
            <person name="Lipzen A."/>
            <person name="Ohm R.A."/>
            <person name="Wang M."/>
            <person name="Grigoriev I.V."/>
            <person name="Zambonelli A."/>
            <person name="Martin F.M."/>
        </authorList>
    </citation>
    <scope>NUCLEOTIDE SEQUENCE [LARGE SCALE GENOMIC DNA]</scope>
    <source>
        <strain evidence="3 4">Tbo3840</strain>
    </source>
</reference>
<gene>
    <name evidence="3" type="ORF">B9Z19DRAFT_1138262</name>
</gene>
<proteinExistence type="predicted"/>
<feature type="compositionally biased region" description="Basic and acidic residues" evidence="1">
    <location>
        <begin position="15"/>
        <end position="31"/>
    </location>
</feature>
<feature type="domain" description="Reverse transcriptase" evidence="2">
    <location>
        <begin position="1"/>
        <end position="162"/>
    </location>
</feature>
<evidence type="ECO:0000313" key="4">
    <source>
        <dbReference type="Proteomes" id="UP000244722"/>
    </source>
</evidence>
<keyword evidence="4" id="KW-1185">Reference proteome</keyword>
<name>A0A2T6ZA20_TUBBO</name>
<evidence type="ECO:0000259" key="2">
    <source>
        <dbReference type="PROSITE" id="PS50878"/>
    </source>
</evidence>
<sequence>MSFMNQLPYDIDIGRSYDEDNHNMDDTDNARSSDSNTENDTDDTYDLHSYYRNNKDYMKGPQYPHGGMPPVPIFYSIGNLLEEVLLFTMDFAVNQQTNGLFLYRIHDDFWLWDKDQERVSTTWEVISQFTKLVGLEFNEEKTGSSCIGDGTLHLSLPKGNIK</sequence>
<dbReference type="InterPro" id="IPR000477">
    <property type="entry name" value="RT_dom"/>
</dbReference>
<dbReference type="EMBL" id="NESQ01000600">
    <property type="protein sequence ID" value="PUU72286.1"/>
    <property type="molecule type" value="Genomic_DNA"/>
</dbReference>
<protein>
    <recommendedName>
        <fullName evidence="2">Reverse transcriptase domain-containing protein</fullName>
    </recommendedName>
</protein>
<dbReference type="PANTHER" id="PTHR37015:SF2">
    <property type="entry name" value="REVERSE TRANSCRIPTASE DOMAIN-CONTAINING PROTEIN"/>
    <property type="match status" value="1"/>
</dbReference>
<comment type="caution">
    <text evidence="3">The sequence shown here is derived from an EMBL/GenBank/DDBJ whole genome shotgun (WGS) entry which is preliminary data.</text>
</comment>
<evidence type="ECO:0000256" key="1">
    <source>
        <dbReference type="SAM" id="MobiDB-lite"/>
    </source>
</evidence>
<dbReference type="Proteomes" id="UP000244722">
    <property type="component" value="Unassembled WGS sequence"/>
</dbReference>
<dbReference type="PROSITE" id="PS50878">
    <property type="entry name" value="RT_POL"/>
    <property type="match status" value="1"/>
</dbReference>
<evidence type="ECO:0000313" key="3">
    <source>
        <dbReference type="EMBL" id="PUU72286.1"/>
    </source>
</evidence>